<keyword evidence="3" id="KW-1185">Reference proteome</keyword>
<evidence type="ECO:0000256" key="1">
    <source>
        <dbReference type="SAM" id="Phobius"/>
    </source>
</evidence>
<feature type="transmembrane region" description="Helical" evidence="1">
    <location>
        <begin position="60"/>
        <end position="84"/>
    </location>
</feature>
<keyword evidence="1" id="KW-0812">Transmembrane</keyword>
<protein>
    <recommendedName>
        <fullName evidence="4">ABC transporter permease</fullName>
    </recommendedName>
</protein>
<organism evidence="2 3">
    <name type="scientific">Streptomyces brasiliscabiei</name>
    <dbReference type="NCBI Taxonomy" id="2736302"/>
    <lineage>
        <taxon>Bacteria</taxon>
        <taxon>Bacillati</taxon>
        <taxon>Actinomycetota</taxon>
        <taxon>Actinomycetes</taxon>
        <taxon>Kitasatosporales</taxon>
        <taxon>Streptomycetaceae</taxon>
        <taxon>Streptomyces</taxon>
    </lineage>
</organism>
<accession>A0ABU8GW07</accession>
<name>A0ABU8GW07_9ACTN</name>
<keyword evidence="1" id="KW-1133">Transmembrane helix</keyword>
<reference evidence="2 3" key="1">
    <citation type="submission" date="2024-03" db="EMBL/GenBank/DDBJ databases">
        <title>First Report of Pectobacterium brasiliscabiei causing potato scab in china.</title>
        <authorList>
            <person name="Handique U."/>
        </authorList>
    </citation>
    <scope>NUCLEOTIDE SEQUENCE [LARGE SCALE GENOMIC DNA]</scope>
    <source>
        <strain evidence="2 3">ZRIMU1503</strain>
    </source>
</reference>
<dbReference type="Proteomes" id="UP001365781">
    <property type="component" value="Unassembled WGS sequence"/>
</dbReference>
<proteinExistence type="predicted"/>
<comment type="caution">
    <text evidence="2">The sequence shown here is derived from an EMBL/GenBank/DDBJ whole genome shotgun (WGS) entry which is preliminary data.</text>
</comment>
<evidence type="ECO:0000313" key="3">
    <source>
        <dbReference type="Proteomes" id="UP001365781"/>
    </source>
</evidence>
<evidence type="ECO:0000313" key="2">
    <source>
        <dbReference type="EMBL" id="MEI5617376.1"/>
    </source>
</evidence>
<keyword evidence="1" id="KW-0472">Membrane</keyword>
<dbReference type="EMBL" id="JBBAYM010000551">
    <property type="protein sequence ID" value="MEI5617376.1"/>
    <property type="molecule type" value="Genomic_DNA"/>
</dbReference>
<feature type="non-terminal residue" evidence="2">
    <location>
        <position position="1"/>
    </location>
</feature>
<sequence>SYMEIETLNRFTDEGAVISAASLYVEPTAMPALGRKFKNLPTIESVTMKAYTLSSFMEKIAGLVFVTAGILAAFATIITVGVVYNS</sequence>
<evidence type="ECO:0008006" key="4">
    <source>
        <dbReference type="Google" id="ProtNLM"/>
    </source>
</evidence>
<feature type="non-terminal residue" evidence="2">
    <location>
        <position position="86"/>
    </location>
</feature>
<gene>
    <name evidence="2" type="ORF">WB403_50670</name>
</gene>